<dbReference type="InterPro" id="IPR013196">
    <property type="entry name" value="HTH_11"/>
</dbReference>
<keyword evidence="3" id="KW-0238">DNA-binding</keyword>
<dbReference type="InterPro" id="IPR051534">
    <property type="entry name" value="CBASS_pafABC_assoc_protein"/>
</dbReference>
<comment type="caution">
    <text evidence="3">The sequence shown here is derived from an EMBL/GenBank/DDBJ whole genome shotgun (WGS) entry which is preliminary data.</text>
</comment>
<gene>
    <name evidence="3" type="ORF">GCM10011391_10160</name>
</gene>
<dbReference type="EMBL" id="BMIR01000003">
    <property type="protein sequence ID" value="GGE33469.1"/>
    <property type="molecule type" value="Genomic_DNA"/>
</dbReference>
<dbReference type="Pfam" id="PF08279">
    <property type="entry name" value="HTH_11"/>
    <property type="match status" value="1"/>
</dbReference>
<accession>A0A8J2VN27</accession>
<dbReference type="Gene3D" id="1.10.10.10">
    <property type="entry name" value="Winged helix-like DNA-binding domain superfamily/Winged helix DNA-binding domain"/>
    <property type="match status" value="1"/>
</dbReference>
<evidence type="ECO:0000313" key="4">
    <source>
        <dbReference type="Proteomes" id="UP000628775"/>
    </source>
</evidence>
<dbReference type="Proteomes" id="UP000628775">
    <property type="component" value="Unassembled WGS sequence"/>
</dbReference>
<name>A0A8J2VN27_9BACL</name>
<dbReference type="InterPro" id="IPR026881">
    <property type="entry name" value="WYL_dom"/>
</dbReference>
<evidence type="ECO:0000313" key="3">
    <source>
        <dbReference type="EMBL" id="GGE33469.1"/>
    </source>
</evidence>
<reference evidence="3" key="2">
    <citation type="submission" date="2020-09" db="EMBL/GenBank/DDBJ databases">
        <authorList>
            <person name="Sun Q."/>
            <person name="Zhou Y."/>
        </authorList>
    </citation>
    <scope>NUCLEOTIDE SEQUENCE</scope>
    <source>
        <strain evidence="3">CGMCC 1.15371</strain>
    </source>
</reference>
<evidence type="ECO:0000259" key="1">
    <source>
        <dbReference type="Pfam" id="PF08279"/>
    </source>
</evidence>
<dbReference type="PANTHER" id="PTHR34580">
    <property type="match status" value="1"/>
</dbReference>
<feature type="domain" description="WYL" evidence="2">
    <location>
        <begin position="138"/>
        <end position="206"/>
    </location>
</feature>
<dbReference type="InterPro" id="IPR036388">
    <property type="entry name" value="WH-like_DNA-bd_sf"/>
</dbReference>
<dbReference type="PROSITE" id="PS52050">
    <property type="entry name" value="WYL"/>
    <property type="match status" value="1"/>
</dbReference>
<dbReference type="SUPFAM" id="SSF46785">
    <property type="entry name" value="Winged helix' DNA-binding domain"/>
    <property type="match status" value="1"/>
</dbReference>
<proteinExistence type="predicted"/>
<dbReference type="GO" id="GO:0003677">
    <property type="term" value="F:DNA binding"/>
    <property type="evidence" value="ECO:0007669"/>
    <property type="project" value="UniProtKB-KW"/>
</dbReference>
<keyword evidence="4" id="KW-1185">Reference proteome</keyword>
<feature type="domain" description="Helix-turn-helix type 11" evidence="1">
    <location>
        <begin position="9"/>
        <end position="61"/>
    </location>
</feature>
<dbReference type="PANTHER" id="PTHR34580:SF3">
    <property type="entry name" value="PROTEIN PAFB"/>
    <property type="match status" value="1"/>
</dbReference>
<dbReference type="AlphaFoldDB" id="A0A8J2VN27"/>
<dbReference type="Pfam" id="PF13280">
    <property type="entry name" value="WYL"/>
    <property type="match status" value="1"/>
</dbReference>
<protein>
    <submittedName>
        <fullName evidence="3">DNA-binding transcriptional regulator</fullName>
    </submittedName>
</protein>
<reference evidence="3" key="1">
    <citation type="journal article" date="2014" name="Int. J. Syst. Evol. Microbiol.">
        <title>Complete genome sequence of Corynebacterium casei LMG S-19264T (=DSM 44701T), isolated from a smear-ripened cheese.</title>
        <authorList>
            <consortium name="US DOE Joint Genome Institute (JGI-PGF)"/>
            <person name="Walter F."/>
            <person name="Albersmeier A."/>
            <person name="Kalinowski J."/>
            <person name="Ruckert C."/>
        </authorList>
    </citation>
    <scope>NUCLEOTIDE SEQUENCE</scope>
    <source>
        <strain evidence="3">CGMCC 1.15371</strain>
    </source>
</reference>
<dbReference type="InterPro" id="IPR036390">
    <property type="entry name" value="WH_DNA-bd_sf"/>
</dbReference>
<sequence>MSKADNMLLILWLLQSRKQMTAQQLSEELEIHIRTVYRYIDALCASGVPIIADSGHNGGYQLLNDFIEVPLFFNADEQKALVHAAKFAIEAGYPYGNTLDQAVTKLKRYSNEAQREAIDRHAKGFDVIPPSFNHSLQPVFQEIEGAVAAGRTLSMLYQKEGAPSSQSRTIDPYGLIYWMGKWYIVGFCHLRGAVRSFRVDRMQACTITDKSFERPHQFEVRTFFLNNLLPSKAPENELVVIRIKGHEQTLKDVGQHWFLAHTEVKWEDDGITFKIDKKSATGYLPYILLQYGKSIYVLEPQSVKERLVAIASDLHHYYQNNLLP</sequence>
<organism evidence="3 4">
    <name type="scientific">Pullulanibacillus camelliae</name>
    <dbReference type="NCBI Taxonomy" id="1707096"/>
    <lineage>
        <taxon>Bacteria</taxon>
        <taxon>Bacillati</taxon>
        <taxon>Bacillota</taxon>
        <taxon>Bacilli</taxon>
        <taxon>Bacillales</taxon>
        <taxon>Sporolactobacillaceae</taxon>
        <taxon>Pullulanibacillus</taxon>
    </lineage>
</organism>
<evidence type="ECO:0000259" key="2">
    <source>
        <dbReference type="Pfam" id="PF13280"/>
    </source>
</evidence>
<dbReference type="RefSeq" id="WP_188690074.1">
    <property type="nucleotide sequence ID" value="NZ_BMIR01000003.1"/>
</dbReference>